<dbReference type="InterPro" id="IPR001077">
    <property type="entry name" value="COMT_C"/>
</dbReference>
<sequence>MDLNHGQESDEWFQAQSHIYKHIFNFANSMCLKCAVQLGIPDIIHNHKQPITLPELVSSLRFPATKTSFVHRLMRLLVHSGFFATREVRPNQGGGGGEEEKAEEAGYVLTTSSMLLLKDGRTSLSPFVQAMVHPALVTPWQFLGDWFQGYGHTPFETAHGLGLWEYGDRNPEFNNIFNEAMASDSRMMNFLVKDCKEIFGGLGSLVDVGGGTGLIARIILEAFPHIKCTVFDLPHVVANLSQSENLNFVGGDMFESIPSADAILFKCVLHNWNDEDCVKILKRCREAIPTKDDGGKVIIIDMVINGEKDEHDITETKLVFDILMMVLVTGRERNEQEWEKLFLEAGFSHYKITPIFGLRSIIEVYP</sequence>
<dbReference type="FunFam" id="1.10.10.10:FF:000213">
    <property type="entry name" value="Coniferyl alcohol 9-O-methyltransferase"/>
    <property type="match status" value="1"/>
</dbReference>
<evidence type="ECO:0000259" key="7">
    <source>
        <dbReference type="Pfam" id="PF08100"/>
    </source>
</evidence>
<dbReference type="InterPro" id="IPR029063">
    <property type="entry name" value="SAM-dependent_MTases_sf"/>
</dbReference>
<organism evidence="8">
    <name type="scientific">Camptotheca acuminata</name>
    <name type="common">Happy tree</name>
    <dbReference type="NCBI Taxonomy" id="16922"/>
    <lineage>
        <taxon>Eukaryota</taxon>
        <taxon>Viridiplantae</taxon>
        <taxon>Streptophyta</taxon>
        <taxon>Embryophyta</taxon>
        <taxon>Tracheophyta</taxon>
        <taxon>Spermatophyta</taxon>
        <taxon>Magnoliopsida</taxon>
        <taxon>eudicotyledons</taxon>
        <taxon>Gunneridae</taxon>
        <taxon>Pentapetalae</taxon>
        <taxon>asterids</taxon>
        <taxon>Cornales</taxon>
        <taxon>Nyssaceae</taxon>
        <taxon>Camptotheca</taxon>
    </lineage>
</organism>
<reference evidence="8" key="1">
    <citation type="journal article" date="2018" name="Plant J.">
        <title>Camptotheca acuminata 10-hydroxycamptothecin O-methyltransferase: an alkaloid biosynthetic enzyme coopted from flavonoid metabolism.</title>
        <authorList>
            <person name="Salim V."/>
            <person name="Jones A.D."/>
            <person name="DellaPenna D."/>
        </authorList>
    </citation>
    <scope>NUCLEOTIDE SEQUENCE</scope>
</reference>
<dbReference type="Gene3D" id="3.40.50.150">
    <property type="entry name" value="Vaccinia Virus protein VP39"/>
    <property type="match status" value="1"/>
</dbReference>
<evidence type="ECO:0000256" key="1">
    <source>
        <dbReference type="ARBA" id="ARBA00022603"/>
    </source>
</evidence>
<dbReference type="PIRSF" id="PIRSF005739">
    <property type="entry name" value="O-mtase"/>
    <property type="match status" value="1"/>
</dbReference>
<dbReference type="InterPro" id="IPR012967">
    <property type="entry name" value="COMT_dimerisation"/>
</dbReference>
<dbReference type="PROSITE" id="PS51683">
    <property type="entry name" value="SAM_OMT_II"/>
    <property type="match status" value="1"/>
</dbReference>
<evidence type="ECO:0000259" key="6">
    <source>
        <dbReference type="Pfam" id="PF00891"/>
    </source>
</evidence>
<dbReference type="InterPro" id="IPR016461">
    <property type="entry name" value="COMT-like"/>
</dbReference>
<dbReference type="PANTHER" id="PTHR11746">
    <property type="entry name" value="O-METHYLTRANSFERASE"/>
    <property type="match status" value="1"/>
</dbReference>
<feature type="domain" description="O-methyltransferase C-terminal" evidence="6">
    <location>
        <begin position="140"/>
        <end position="348"/>
    </location>
</feature>
<evidence type="ECO:0000256" key="4">
    <source>
        <dbReference type="ARBA" id="ARBA00034481"/>
    </source>
</evidence>
<evidence type="ECO:0000313" key="8">
    <source>
        <dbReference type="EMBL" id="AWH62808.1"/>
    </source>
</evidence>
<dbReference type="InterPro" id="IPR036388">
    <property type="entry name" value="WH-like_DNA-bd_sf"/>
</dbReference>
<accession>A0A2S1PVB3</accession>
<dbReference type="Pfam" id="PF08100">
    <property type="entry name" value="Dimerisation"/>
    <property type="match status" value="1"/>
</dbReference>
<proteinExistence type="evidence at transcript level"/>
<dbReference type="GO" id="GO:0032259">
    <property type="term" value="P:methylation"/>
    <property type="evidence" value="ECO:0007669"/>
    <property type="project" value="UniProtKB-KW"/>
</dbReference>
<keyword evidence="2 8" id="KW-0808">Transferase</keyword>
<dbReference type="InterPro" id="IPR036390">
    <property type="entry name" value="WH_DNA-bd_sf"/>
</dbReference>
<dbReference type="GO" id="GO:0008171">
    <property type="term" value="F:O-methyltransferase activity"/>
    <property type="evidence" value="ECO:0007669"/>
    <property type="project" value="InterPro"/>
</dbReference>
<dbReference type="GO" id="GO:0008757">
    <property type="term" value="F:S-adenosylmethionine-dependent methyltransferase activity"/>
    <property type="evidence" value="ECO:0007669"/>
    <property type="project" value="UniProtKB-ARBA"/>
</dbReference>
<feature type="domain" description="O-methyltransferase dimerisation" evidence="7">
    <location>
        <begin position="21"/>
        <end position="119"/>
    </location>
</feature>
<keyword evidence="1 8" id="KW-0489">Methyltransferase</keyword>
<dbReference type="SUPFAM" id="SSF46785">
    <property type="entry name" value="Winged helix' DNA-binding domain"/>
    <property type="match status" value="1"/>
</dbReference>
<protein>
    <submittedName>
        <fullName evidence="8">O-methyltransferase</fullName>
    </submittedName>
</protein>
<dbReference type="GO" id="GO:0046983">
    <property type="term" value="F:protein dimerization activity"/>
    <property type="evidence" value="ECO:0007669"/>
    <property type="project" value="InterPro"/>
</dbReference>
<evidence type="ECO:0000256" key="2">
    <source>
        <dbReference type="ARBA" id="ARBA00022679"/>
    </source>
</evidence>
<dbReference type="EMBL" id="MG996008">
    <property type="protein sequence ID" value="AWH62808.1"/>
    <property type="molecule type" value="mRNA"/>
</dbReference>
<dbReference type="Gene3D" id="1.10.10.10">
    <property type="entry name" value="Winged helix-like DNA-binding domain superfamily/Winged helix DNA-binding domain"/>
    <property type="match status" value="1"/>
</dbReference>
<dbReference type="SMR" id="A0A2S1PVB3"/>
<dbReference type="SUPFAM" id="SSF53335">
    <property type="entry name" value="S-adenosyl-L-methionine-dependent methyltransferases"/>
    <property type="match status" value="1"/>
</dbReference>
<evidence type="ECO:0000256" key="3">
    <source>
        <dbReference type="ARBA" id="ARBA00022691"/>
    </source>
</evidence>
<keyword evidence="3" id="KW-0949">S-adenosyl-L-methionine</keyword>
<feature type="active site" description="Proton acceptor" evidence="5">
    <location>
        <position position="270"/>
    </location>
</feature>
<dbReference type="FunFam" id="3.40.50.150:FF:000057">
    <property type="entry name" value="O-methyltransferase ZRP4"/>
    <property type="match status" value="1"/>
</dbReference>
<evidence type="ECO:0000256" key="5">
    <source>
        <dbReference type="PIRSR" id="PIRSR005739-1"/>
    </source>
</evidence>
<name>A0A2S1PVB3_CAMAC</name>
<dbReference type="AlphaFoldDB" id="A0A2S1PVB3"/>
<comment type="similarity">
    <text evidence="4">Belongs to the class I-like SAM-binding methyltransferase superfamily. Cation-independent O-methyltransferase family. COMT subfamily.</text>
</comment>
<dbReference type="Pfam" id="PF00891">
    <property type="entry name" value="Methyltransf_2"/>
    <property type="match status" value="1"/>
</dbReference>
<dbReference type="CDD" id="cd02440">
    <property type="entry name" value="AdoMet_MTases"/>
    <property type="match status" value="1"/>
</dbReference>